<dbReference type="EMBL" id="JBHTGR010000027">
    <property type="protein sequence ID" value="MFC7747465.1"/>
    <property type="molecule type" value="Genomic_DNA"/>
</dbReference>
<organism evidence="2 3">
    <name type="scientific">Lentibacillus kimchii</name>
    <dbReference type="NCBI Taxonomy" id="1542911"/>
    <lineage>
        <taxon>Bacteria</taxon>
        <taxon>Bacillati</taxon>
        <taxon>Bacillota</taxon>
        <taxon>Bacilli</taxon>
        <taxon>Bacillales</taxon>
        <taxon>Bacillaceae</taxon>
        <taxon>Lentibacillus</taxon>
    </lineage>
</organism>
<keyword evidence="1" id="KW-0472">Membrane</keyword>
<keyword evidence="1" id="KW-1133">Transmembrane helix</keyword>
<evidence type="ECO:0000313" key="3">
    <source>
        <dbReference type="Proteomes" id="UP001596620"/>
    </source>
</evidence>
<proteinExistence type="predicted"/>
<accession>A0ABW2UW51</accession>
<evidence type="ECO:0000313" key="2">
    <source>
        <dbReference type="EMBL" id="MFC7747465.1"/>
    </source>
</evidence>
<gene>
    <name evidence="2" type="ORF">ACFQU8_09510</name>
</gene>
<reference evidence="3" key="1">
    <citation type="journal article" date="2019" name="Int. J. Syst. Evol. Microbiol.">
        <title>The Global Catalogue of Microorganisms (GCM) 10K type strain sequencing project: providing services to taxonomists for standard genome sequencing and annotation.</title>
        <authorList>
            <consortium name="The Broad Institute Genomics Platform"/>
            <consortium name="The Broad Institute Genome Sequencing Center for Infectious Disease"/>
            <person name="Wu L."/>
            <person name="Ma J."/>
        </authorList>
    </citation>
    <scope>NUCLEOTIDE SEQUENCE [LARGE SCALE GENOMIC DNA]</scope>
    <source>
        <strain evidence="3">JCM 30234</strain>
    </source>
</reference>
<feature type="transmembrane region" description="Helical" evidence="1">
    <location>
        <begin position="88"/>
        <end position="106"/>
    </location>
</feature>
<feature type="transmembrane region" description="Helical" evidence="1">
    <location>
        <begin position="170"/>
        <end position="189"/>
    </location>
</feature>
<feature type="transmembrane region" description="Helical" evidence="1">
    <location>
        <begin position="113"/>
        <end position="131"/>
    </location>
</feature>
<evidence type="ECO:0000256" key="1">
    <source>
        <dbReference type="SAM" id="Phobius"/>
    </source>
</evidence>
<dbReference type="Pfam" id="PF19845">
    <property type="entry name" value="DUF6320"/>
    <property type="match status" value="1"/>
</dbReference>
<feature type="transmembrane region" description="Helical" evidence="1">
    <location>
        <begin position="201"/>
        <end position="223"/>
    </location>
</feature>
<sequence>MAYCPKCGIQVERDNRPCPLCDFPIPKVDDTQADIPNKFPKAENPYPVHLRRILNRIFIFISLLIFVAISLMFYVNYELDEAFTWSRYSNLSVLAGWVFLYFSFGYVHSYYKIIIGMALISLVLLGGLDIFDGSLDWFIPLAFPIVVGTAVIGLCYCTLIRFLSVRRFNVIGFFFIAIVILSMWINFFVSSHEGEVNLLQWLIGTGLQLLPITLVMLYVKYGLPERIKQKAARKFHL</sequence>
<feature type="transmembrane region" description="Helical" evidence="1">
    <location>
        <begin position="57"/>
        <end position="76"/>
    </location>
</feature>
<dbReference type="Proteomes" id="UP001596620">
    <property type="component" value="Unassembled WGS sequence"/>
</dbReference>
<keyword evidence="3" id="KW-1185">Reference proteome</keyword>
<dbReference type="InterPro" id="IPR046283">
    <property type="entry name" value="DUF6320"/>
</dbReference>
<protein>
    <submittedName>
        <fullName evidence="2">DUF6320 domain-containing protein</fullName>
    </submittedName>
</protein>
<comment type="caution">
    <text evidence="2">The sequence shown here is derived from an EMBL/GenBank/DDBJ whole genome shotgun (WGS) entry which is preliminary data.</text>
</comment>
<feature type="transmembrane region" description="Helical" evidence="1">
    <location>
        <begin position="137"/>
        <end position="163"/>
    </location>
</feature>
<keyword evidence="1" id="KW-0812">Transmembrane</keyword>
<dbReference type="RefSeq" id="WP_382359173.1">
    <property type="nucleotide sequence ID" value="NZ_JBHTGR010000027.1"/>
</dbReference>
<name>A0ABW2UW51_9BACI</name>